<dbReference type="AlphaFoldDB" id="A0AAE1NGE3"/>
<proteinExistence type="predicted"/>
<feature type="region of interest" description="Disordered" evidence="1">
    <location>
        <begin position="77"/>
        <end position="97"/>
    </location>
</feature>
<name>A0AAE1NGE3_9EUCA</name>
<feature type="compositionally biased region" description="Basic residues" evidence="1">
    <location>
        <begin position="78"/>
        <end position="87"/>
    </location>
</feature>
<organism evidence="2 3">
    <name type="scientific">Petrolisthes manimaculis</name>
    <dbReference type="NCBI Taxonomy" id="1843537"/>
    <lineage>
        <taxon>Eukaryota</taxon>
        <taxon>Metazoa</taxon>
        <taxon>Ecdysozoa</taxon>
        <taxon>Arthropoda</taxon>
        <taxon>Crustacea</taxon>
        <taxon>Multicrustacea</taxon>
        <taxon>Malacostraca</taxon>
        <taxon>Eumalacostraca</taxon>
        <taxon>Eucarida</taxon>
        <taxon>Decapoda</taxon>
        <taxon>Pleocyemata</taxon>
        <taxon>Anomura</taxon>
        <taxon>Galatheoidea</taxon>
        <taxon>Porcellanidae</taxon>
        <taxon>Petrolisthes</taxon>
    </lineage>
</organism>
<keyword evidence="3" id="KW-1185">Reference proteome</keyword>
<dbReference type="Proteomes" id="UP001292094">
    <property type="component" value="Unassembled WGS sequence"/>
</dbReference>
<comment type="caution">
    <text evidence="2">The sequence shown here is derived from an EMBL/GenBank/DDBJ whole genome shotgun (WGS) entry which is preliminary data.</text>
</comment>
<accession>A0AAE1NGE3</accession>
<sequence>MQIVKCGNAAAERPSDGQGGNYSLAGRRLQHRQLDLELNRNLVAFVPARKSHVRPPSGQWRAEGAEMWRDRMEEKPGWGRRRRRCKGTRQAAGGAIV</sequence>
<protein>
    <submittedName>
        <fullName evidence="2">Uncharacterized protein</fullName>
    </submittedName>
</protein>
<feature type="region of interest" description="Disordered" evidence="1">
    <location>
        <begin position="1"/>
        <end position="24"/>
    </location>
</feature>
<evidence type="ECO:0000256" key="1">
    <source>
        <dbReference type="SAM" id="MobiDB-lite"/>
    </source>
</evidence>
<evidence type="ECO:0000313" key="3">
    <source>
        <dbReference type="Proteomes" id="UP001292094"/>
    </source>
</evidence>
<reference evidence="2" key="1">
    <citation type="submission" date="2023-11" db="EMBL/GenBank/DDBJ databases">
        <title>Genome assemblies of two species of porcelain crab, Petrolisthes cinctipes and Petrolisthes manimaculis (Anomura: Porcellanidae).</title>
        <authorList>
            <person name="Angst P."/>
        </authorList>
    </citation>
    <scope>NUCLEOTIDE SEQUENCE</scope>
    <source>
        <strain evidence="2">PB745_02</strain>
        <tissue evidence="2">Gill</tissue>
    </source>
</reference>
<evidence type="ECO:0000313" key="2">
    <source>
        <dbReference type="EMBL" id="KAK4288256.1"/>
    </source>
</evidence>
<gene>
    <name evidence="2" type="ORF">Pmani_038704</name>
</gene>
<dbReference type="EMBL" id="JAWZYT010006392">
    <property type="protein sequence ID" value="KAK4288256.1"/>
    <property type="molecule type" value="Genomic_DNA"/>
</dbReference>